<evidence type="ECO:0008006" key="3">
    <source>
        <dbReference type="Google" id="ProtNLM"/>
    </source>
</evidence>
<keyword evidence="2" id="KW-1185">Reference proteome</keyword>
<dbReference type="PANTHER" id="PTHR21301">
    <property type="entry name" value="REVERSE TRANSCRIPTASE"/>
    <property type="match status" value="1"/>
</dbReference>
<comment type="caution">
    <text evidence="1">The sequence shown here is derived from an EMBL/GenBank/DDBJ whole genome shotgun (WGS) entry which is preliminary data.</text>
</comment>
<evidence type="ECO:0000313" key="2">
    <source>
        <dbReference type="Proteomes" id="UP001159428"/>
    </source>
</evidence>
<gene>
    <name evidence="1" type="ORF">PMEA_00000789</name>
</gene>
<accession>A0AAU9VMI9</accession>
<evidence type="ECO:0000313" key="1">
    <source>
        <dbReference type="EMBL" id="CAH3031946.1"/>
    </source>
</evidence>
<dbReference type="AlphaFoldDB" id="A0AAU9VMI9"/>
<dbReference type="Proteomes" id="UP001159428">
    <property type="component" value="Unassembled WGS sequence"/>
</dbReference>
<dbReference type="CDD" id="cd10442">
    <property type="entry name" value="GIY-YIG_PLEs"/>
    <property type="match status" value="1"/>
</dbReference>
<name>A0AAU9VMI9_9CNID</name>
<proteinExistence type="predicted"/>
<sequence>EKKHLSSVLVSNGYPFSLLQKLTKTGKPNNSAEPATEFKATAVLLYVKGLSEQLRHCLQQIGVRAVFKSETTLRSQLVRPKDAVDPAKKDGVVYRIPCECGKVYIGETGRPMQDRIKEHDRDIRLARTETSAVSEHAHNTGHKPLWNEVKFIDRDPHYYTRRVKEAIHIRLHPNNNNGDSGIEIPEAWMPSIKKHNNRRAVRQRTAEGANH</sequence>
<organism evidence="1 2">
    <name type="scientific">Pocillopora meandrina</name>
    <dbReference type="NCBI Taxonomy" id="46732"/>
    <lineage>
        <taxon>Eukaryota</taxon>
        <taxon>Metazoa</taxon>
        <taxon>Cnidaria</taxon>
        <taxon>Anthozoa</taxon>
        <taxon>Hexacorallia</taxon>
        <taxon>Scleractinia</taxon>
        <taxon>Astrocoeniina</taxon>
        <taxon>Pocilloporidae</taxon>
        <taxon>Pocillopora</taxon>
    </lineage>
</organism>
<reference evidence="1 2" key="1">
    <citation type="submission" date="2022-05" db="EMBL/GenBank/DDBJ databases">
        <authorList>
            <consortium name="Genoscope - CEA"/>
            <person name="William W."/>
        </authorList>
    </citation>
    <scope>NUCLEOTIDE SEQUENCE [LARGE SCALE GENOMIC DNA]</scope>
</reference>
<dbReference type="PANTHER" id="PTHR21301:SF11">
    <property type="entry name" value="GIY-YIG DOMAIN-CONTAINING PROTEIN"/>
    <property type="match status" value="1"/>
</dbReference>
<dbReference type="EMBL" id="CALNXJ010000001">
    <property type="protein sequence ID" value="CAH3031946.1"/>
    <property type="molecule type" value="Genomic_DNA"/>
</dbReference>
<protein>
    <recommendedName>
        <fullName evidence="3">GIY-YIG domain-containing protein</fullName>
    </recommendedName>
</protein>
<feature type="non-terminal residue" evidence="1">
    <location>
        <position position="1"/>
    </location>
</feature>